<dbReference type="Pfam" id="PF13376">
    <property type="entry name" value="OmdA"/>
    <property type="match status" value="1"/>
</dbReference>
<dbReference type="EMBL" id="JAHLQF010000003">
    <property type="protein sequence ID" value="MBU5485234.1"/>
    <property type="molecule type" value="Genomic_DNA"/>
</dbReference>
<accession>A0ABS6EJ23</accession>
<reference evidence="1 2" key="1">
    <citation type="submission" date="2021-06" db="EMBL/GenBank/DDBJ databases">
        <authorList>
            <person name="Sun Q."/>
            <person name="Li D."/>
        </authorList>
    </citation>
    <scope>NUCLEOTIDE SEQUENCE [LARGE SCALE GENOMIC DNA]</scope>
    <source>
        <strain evidence="1 2">MSJ-11</strain>
    </source>
</reference>
<organism evidence="1 2">
    <name type="scientific">Clostridium mobile</name>
    <dbReference type="NCBI Taxonomy" id="2841512"/>
    <lineage>
        <taxon>Bacteria</taxon>
        <taxon>Bacillati</taxon>
        <taxon>Bacillota</taxon>
        <taxon>Clostridia</taxon>
        <taxon>Eubacteriales</taxon>
        <taxon>Clostridiaceae</taxon>
        <taxon>Clostridium</taxon>
    </lineage>
</organism>
<evidence type="ECO:0000313" key="1">
    <source>
        <dbReference type="EMBL" id="MBU5485234.1"/>
    </source>
</evidence>
<gene>
    <name evidence="1" type="ORF">KQI86_12890</name>
</gene>
<protein>
    <submittedName>
        <fullName evidence="1">YdeI/OmpD-associated family protein</fullName>
    </submittedName>
</protein>
<evidence type="ECO:0000313" key="2">
    <source>
        <dbReference type="Proteomes" id="UP000726170"/>
    </source>
</evidence>
<dbReference type="Proteomes" id="UP000726170">
    <property type="component" value="Unassembled WGS sequence"/>
</dbReference>
<dbReference type="RefSeq" id="WP_216439794.1">
    <property type="nucleotide sequence ID" value="NZ_JAHLQF010000003.1"/>
</dbReference>
<keyword evidence="2" id="KW-1185">Reference proteome</keyword>
<dbReference type="Pfam" id="PF08922">
    <property type="entry name" value="DUF1905"/>
    <property type="match status" value="1"/>
</dbReference>
<sequence>MLKVYEFKETIEAREGIDGAYIQFPYNVKEEFGTNGIVKVIATFDGVEYRGALIKMGTSCHIIGITKAIREKIGKQPGDEIVVTIKKDTENKVNDIPEDFSIALKENQQASEFFNNLTVSQKNKFINFIASAKKKETSDARVLKVITMLENKEKMK</sequence>
<proteinExistence type="predicted"/>
<dbReference type="InterPro" id="IPR015018">
    <property type="entry name" value="DUF1905"/>
</dbReference>
<comment type="caution">
    <text evidence="1">The sequence shown here is derived from an EMBL/GenBank/DDBJ whole genome shotgun (WGS) entry which is preliminary data.</text>
</comment>
<name>A0ABS6EJ23_9CLOT</name>